<dbReference type="Proteomes" id="UP000016932">
    <property type="component" value="Unassembled WGS sequence"/>
</dbReference>
<dbReference type="AlphaFoldDB" id="M3A6J1"/>
<dbReference type="KEGG" id="pfj:MYCFIDRAFT_211997"/>
<keyword evidence="2" id="KW-1185">Reference proteome</keyword>
<protein>
    <submittedName>
        <fullName evidence="1">Uncharacterized protein</fullName>
    </submittedName>
</protein>
<dbReference type="RefSeq" id="XP_007929232.1">
    <property type="nucleotide sequence ID" value="XM_007931041.1"/>
</dbReference>
<dbReference type="HOGENOM" id="CLU_2387115_0_0_1"/>
<dbReference type="VEuPathDB" id="FungiDB:MYCFIDRAFT_211997"/>
<evidence type="ECO:0000313" key="1">
    <source>
        <dbReference type="EMBL" id="EME80216.1"/>
    </source>
</evidence>
<dbReference type="GeneID" id="19337573"/>
<gene>
    <name evidence="1" type="ORF">MYCFIDRAFT_211997</name>
</gene>
<evidence type="ECO:0000313" key="2">
    <source>
        <dbReference type="Proteomes" id="UP000016932"/>
    </source>
</evidence>
<name>M3A6J1_PSEFD</name>
<proteinExistence type="predicted"/>
<reference evidence="1 2" key="1">
    <citation type="journal article" date="2012" name="PLoS Pathog.">
        <title>Diverse lifestyles and strategies of plant pathogenesis encoded in the genomes of eighteen Dothideomycetes fungi.</title>
        <authorList>
            <person name="Ohm R.A."/>
            <person name="Feau N."/>
            <person name="Henrissat B."/>
            <person name="Schoch C.L."/>
            <person name="Horwitz B.A."/>
            <person name="Barry K.W."/>
            <person name="Condon B.J."/>
            <person name="Copeland A.C."/>
            <person name="Dhillon B."/>
            <person name="Glaser F."/>
            <person name="Hesse C.N."/>
            <person name="Kosti I."/>
            <person name="LaButti K."/>
            <person name="Lindquist E.A."/>
            <person name="Lucas S."/>
            <person name="Salamov A.A."/>
            <person name="Bradshaw R.E."/>
            <person name="Ciuffetti L."/>
            <person name="Hamelin R.C."/>
            <person name="Kema G.H.J."/>
            <person name="Lawrence C."/>
            <person name="Scott J.A."/>
            <person name="Spatafora J.W."/>
            <person name="Turgeon B.G."/>
            <person name="de Wit P.J.G.M."/>
            <person name="Zhong S."/>
            <person name="Goodwin S.B."/>
            <person name="Grigoriev I.V."/>
        </authorList>
    </citation>
    <scope>NUCLEOTIDE SEQUENCE [LARGE SCALE GENOMIC DNA]</scope>
    <source>
        <strain evidence="1 2">CIRAD86</strain>
    </source>
</reference>
<dbReference type="EMBL" id="KB446561">
    <property type="protein sequence ID" value="EME80216.1"/>
    <property type="molecule type" value="Genomic_DNA"/>
</dbReference>
<organism evidence="1 2">
    <name type="scientific">Pseudocercospora fijiensis (strain CIRAD86)</name>
    <name type="common">Black leaf streak disease fungus</name>
    <name type="synonym">Mycosphaerella fijiensis</name>
    <dbReference type="NCBI Taxonomy" id="383855"/>
    <lineage>
        <taxon>Eukaryota</taxon>
        <taxon>Fungi</taxon>
        <taxon>Dikarya</taxon>
        <taxon>Ascomycota</taxon>
        <taxon>Pezizomycotina</taxon>
        <taxon>Dothideomycetes</taxon>
        <taxon>Dothideomycetidae</taxon>
        <taxon>Mycosphaerellales</taxon>
        <taxon>Mycosphaerellaceae</taxon>
        <taxon>Pseudocercospora</taxon>
    </lineage>
</organism>
<accession>M3A6J1</accession>
<sequence length="94" mass="10340">MLQAQKIHISPSLLRSEICSEIPLLAVESDHDSVTRHEGSRCSVSPHALIIPMLVLSVLSATKRSELCVLPNPAILPKHTKISVWLLMVMTALH</sequence>